<feature type="signal peptide" evidence="2">
    <location>
        <begin position="1"/>
        <end position="19"/>
    </location>
</feature>
<protein>
    <submittedName>
        <fullName evidence="3">Uncharacterized protein</fullName>
    </submittedName>
</protein>
<reference evidence="3" key="1">
    <citation type="submission" date="2009-08" db="EMBL/GenBank/DDBJ databases">
        <title>Annotation of Salpingoeca rosetta.</title>
        <authorList>
            <consortium name="The Broad Institute Genome Sequencing Platform"/>
            <person name="Russ C."/>
            <person name="Cuomo C."/>
            <person name="Burger G."/>
            <person name="Gray M.W."/>
            <person name="Holland P.W.H."/>
            <person name="King N."/>
            <person name="Lang F.B.F."/>
            <person name="Roger A.J."/>
            <person name="Ruiz-Trillo I."/>
            <person name="Young S.K."/>
            <person name="Zeng Q."/>
            <person name="Gargeya S."/>
            <person name="Alvarado L."/>
            <person name="Berlin A."/>
            <person name="Chapman S.B."/>
            <person name="Chen Z."/>
            <person name="Freedman E."/>
            <person name="Gellesch M."/>
            <person name="Goldberg J."/>
            <person name="Griggs A."/>
            <person name="Gujja S."/>
            <person name="Heilman E."/>
            <person name="Heiman D."/>
            <person name="Howarth C."/>
            <person name="Mehta T."/>
            <person name="Neiman D."/>
            <person name="Pearson M."/>
            <person name="Roberts A."/>
            <person name="Saif S."/>
            <person name="Shea T."/>
            <person name="Shenoy N."/>
            <person name="Sisk P."/>
            <person name="Stolte C."/>
            <person name="Sykes S."/>
            <person name="White J."/>
            <person name="Yandava C."/>
            <person name="Haas B."/>
            <person name="Nusbaum C."/>
            <person name="Birren B."/>
        </authorList>
    </citation>
    <scope>NUCLEOTIDE SEQUENCE [LARGE SCALE GENOMIC DNA]</scope>
    <source>
        <strain evidence="3">ATCC 50818</strain>
    </source>
</reference>
<dbReference type="EMBL" id="GL833015">
    <property type="protein sequence ID" value="EGD82377.1"/>
    <property type="molecule type" value="Genomic_DNA"/>
</dbReference>
<feature type="compositionally biased region" description="Basic and acidic residues" evidence="1">
    <location>
        <begin position="283"/>
        <end position="320"/>
    </location>
</feature>
<keyword evidence="4" id="KW-1185">Reference proteome</keyword>
<evidence type="ECO:0000256" key="2">
    <source>
        <dbReference type="SAM" id="SignalP"/>
    </source>
</evidence>
<evidence type="ECO:0000256" key="1">
    <source>
        <dbReference type="SAM" id="MobiDB-lite"/>
    </source>
</evidence>
<dbReference type="AlphaFoldDB" id="F2UTC4"/>
<dbReference type="InParanoid" id="F2UTC4"/>
<proteinExistence type="predicted"/>
<dbReference type="GeneID" id="16068101"/>
<feature type="chain" id="PRO_5003287932" evidence="2">
    <location>
        <begin position="20"/>
        <end position="819"/>
    </location>
</feature>
<evidence type="ECO:0000313" key="3">
    <source>
        <dbReference type="EMBL" id="EGD82377.1"/>
    </source>
</evidence>
<organism evidence="4">
    <name type="scientific">Salpingoeca rosetta (strain ATCC 50818 / BSB-021)</name>
    <dbReference type="NCBI Taxonomy" id="946362"/>
    <lineage>
        <taxon>Eukaryota</taxon>
        <taxon>Choanoflagellata</taxon>
        <taxon>Craspedida</taxon>
        <taxon>Salpingoecidae</taxon>
        <taxon>Salpingoeca</taxon>
    </lineage>
</organism>
<feature type="region of interest" description="Disordered" evidence="1">
    <location>
        <begin position="241"/>
        <end position="330"/>
    </location>
</feature>
<dbReference type="KEGG" id="sre:PTSG_11417"/>
<accession>F2UTC4</accession>
<sequence length="819" mass="91792">MNASALVLVAEWLVRSAQSATQSPTQSPTQSATQSAARTVSCDMCGDDDAIKSRTECSRYLDYAFEPPAEDVLRDVLRTFTNLMLTCRELYHDLPWAMPKWCFAEAFELGPETWDQRVQTIVHWLDTFQVQQQQGEVDMEMTKEMEEAEMVEEAEIMEEGVCSASATWLETRFLVYAWLGATWSSEGTFLRSKLLTASSSAPGGKNSRAFWRTFTHCGRVWFASLQDLQSWAAAAAAASVSSRRTMRQTHAARAEGPARTTQALPATSRKEHEKEQEQDEEGQTERKGEQQEQAEHDHDHDPQHHHHDDDPHHDDDDHHDHHDHHHQQQRAPALFSLVAVLNSQADADQWHELRATLLGNARGHDVCLCAQEPLDSLMVSHVDSLELQSADINHATFHDVRCIEWWYQGQQQALQATFHTVSRCAIDNGVALVNVSPLAAVPDVSISCTHNHPVDLSPLRGVQNLRVNKTLVVAEEALSTAQRVDLHRVALTADTLHAAHVKLSRMTTLPDMLHLPRATHVELEDMGPVPKLLTCPPHLDQLVVDGTSSLVLPTIPDFEHAHILVLKLRSRTAFTRERLADLSRRACKLVLSGCVTNVTDLHDIPDDVQVSVEHVERVDGAVPPCVTTLHVRFNGELHCKHLGTVPCLALHASGHDLIHDFQLLSGRRCLHLNECTLAGEVARCQYLVLNRCCGCGAFAHVDWLVIHRATVVASPPEVGNCSHLPLDDSDLSIAHCRAVFQCHLRWCRIKDFACFEGVQRLVLKNCYFDKLESLPHIGCVVLRRCSTTDRRWRWPDRVLVNRSPQEMRSALLAGKVKSG</sequence>
<keyword evidence="2" id="KW-0732">Signal</keyword>
<dbReference type="Proteomes" id="UP000007799">
    <property type="component" value="Unassembled WGS sequence"/>
</dbReference>
<evidence type="ECO:0000313" key="4">
    <source>
        <dbReference type="Proteomes" id="UP000007799"/>
    </source>
</evidence>
<gene>
    <name evidence="3" type="ORF">PTSG_11417</name>
</gene>
<dbReference type="RefSeq" id="XP_004987583.1">
    <property type="nucleotide sequence ID" value="XM_004987526.1"/>
</dbReference>
<name>F2UTC4_SALR5</name>